<protein>
    <submittedName>
        <fullName evidence="1">Uncharacterized protein</fullName>
    </submittedName>
</protein>
<reference evidence="1" key="2">
    <citation type="submission" date="2018-03" db="EMBL/GenBank/DDBJ databases">
        <title>The Triticum urartu genome reveals the dynamic nature of wheat genome evolution.</title>
        <authorList>
            <person name="Ling H."/>
            <person name="Ma B."/>
            <person name="Shi X."/>
            <person name="Liu H."/>
            <person name="Dong L."/>
            <person name="Sun H."/>
            <person name="Cao Y."/>
            <person name="Gao Q."/>
            <person name="Zheng S."/>
            <person name="Li Y."/>
            <person name="Yu Y."/>
            <person name="Du H."/>
            <person name="Qi M."/>
            <person name="Li Y."/>
            <person name="Yu H."/>
            <person name="Cui Y."/>
            <person name="Wang N."/>
            <person name="Chen C."/>
            <person name="Wu H."/>
            <person name="Zhao Y."/>
            <person name="Zhang J."/>
            <person name="Li Y."/>
            <person name="Zhou W."/>
            <person name="Zhang B."/>
            <person name="Hu W."/>
            <person name="Eijk M."/>
            <person name="Tang J."/>
            <person name="Witsenboer H."/>
            <person name="Zhao S."/>
            <person name="Li Z."/>
            <person name="Zhang A."/>
            <person name="Wang D."/>
            <person name="Liang C."/>
        </authorList>
    </citation>
    <scope>NUCLEOTIDE SEQUENCE [LARGE SCALE GENOMIC DNA]</scope>
    <source>
        <strain evidence="1">cv. G1812</strain>
    </source>
</reference>
<evidence type="ECO:0000313" key="1">
    <source>
        <dbReference type="EnsemblPlants" id="TuG1812G0400000905.01.T01.cds441568"/>
    </source>
</evidence>
<accession>A0A8R7U5G8</accession>
<sequence>MTTVEMVERSRKCVVNLLHCACTQGASMPTAVRVSKKAGGWGKPINR</sequence>
<proteinExistence type="predicted"/>
<name>A0A8R7U5G8_TRIUA</name>
<organism evidence="1 2">
    <name type="scientific">Triticum urartu</name>
    <name type="common">Red wild einkorn</name>
    <name type="synonym">Crithodium urartu</name>
    <dbReference type="NCBI Taxonomy" id="4572"/>
    <lineage>
        <taxon>Eukaryota</taxon>
        <taxon>Viridiplantae</taxon>
        <taxon>Streptophyta</taxon>
        <taxon>Embryophyta</taxon>
        <taxon>Tracheophyta</taxon>
        <taxon>Spermatophyta</taxon>
        <taxon>Magnoliopsida</taxon>
        <taxon>Liliopsida</taxon>
        <taxon>Poales</taxon>
        <taxon>Poaceae</taxon>
        <taxon>BOP clade</taxon>
        <taxon>Pooideae</taxon>
        <taxon>Triticodae</taxon>
        <taxon>Triticeae</taxon>
        <taxon>Triticinae</taxon>
        <taxon>Triticum</taxon>
    </lineage>
</organism>
<reference evidence="1" key="3">
    <citation type="submission" date="2022-06" db="UniProtKB">
        <authorList>
            <consortium name="EnsemblPlants"/>
        </authorList>
    </citation>
    <scope>IDENTIFICATION</scope>
</reference>
<reference evidence="2" key="1">
    <citation type="journal article" date="2013" name="Nature">
        <title>Draft genome of the wheat A-genome progenitor Triticum urartu.</title>
        <authorList>
            <person name="Ling H.Q."/>
            <person name="Zhao S."/>
            <person name="Liu D."/>
            <person name="Wang J."/>
            <person name="Sun H."/>
            <person name="Zhang C."/>
            <person name="Fan H."/>
            <person name="Li D."/>
            <person name="Dong L."/>
            <person name="Tao Y."/>
            <person name="Gao C."/>
            <person name="Wu H."/>
            <person name="Li Y."/>
            <person name="Cui Y."/>
            <person name="Guo X."/>
            <person name="Zheng S."/>
            <person name="Wang B."/>
            <person name="Yu K."/>
            <person name="Liang Q."/>
            <person name="Yang W."/>
            <person name="Lou X."/>
            <person name="Chen J."/>
            <person name="Feng M."/>
            <person name="Jian J."/>
            <person name="Zhang X."/>
            <person name="Luo G."/>
            <person name="Jiang Y."/>
            <person name="Liu J."/>
            <person name="Wang Z."/>
            <person name="Sha Y."/>
            <person name="Zhang B."/>
            <person name="Wu H."/>
            <person name="Tang D."/>
            <person name="Shen Q."/>
            <person name="Xue P."/>
            <person name="Zou S."/>
            <person name="Wang X."/>
            <person name="Liu X."/>
            <person name="Wang F."/>
            <person name="Yang Y."/>
            <person name="An X."/>
            <person name="Dong Z."/>
            <person name="Zhang K."/>
            <person name="Zhang X."/>
            <person name="Luo M.C."/>
            <person name="Dvorak J."/>
            <person name="Tong Y."/>
            <person name="Wang J."/>
            <person name="Yang H."/>
            <person name="Li Z."/>
            <person name="Wang D."/>
            <person name="Zhang A."/>
            <person name="Wang J."/>
        </authorList>
    </citation>
    <scope>NUCLEOTIDE SEQUENCE</scope>
    <source>
        <strain evidence="2">cv. G1812</strain>
    </source>
</reference>
<evidence type="ECO:0000313" key="2">
    <source>
        <dbReference type="Proteomes" id="UP000015106"/>
    </source>
</evidence>
<dbReference type="AlphaFoldDB" id="A0A8R7U5G8"/>
<dbReference type="EnsemblPlants" id="TuG1812G0400000905.01.T01">
    <property type="protein sequence ID" value="TuG1812G0400000905.01.T01.cds441568"/>
    <property type="gene ID" value="TuG1812G0400000905.01"/>
</dbReference>
<dbReference type="Proteomes" id="UP000015106">
    <property type="component" value="Chromosome 4"/>
</dbReference>
<keyword evidence="2" id="KW-1185">Reference proteome</keyword>
<dbReference type="Gramene" id="TuG1812G0400000905.01.T01">
    <property type="protein sequence ID" value="TuG1812G0400000905.01.T01.cds441568"/>
    <property type="gene ID" value="TuG1812G0400000905.01"/>
</dbReference>